<keyword evidence="6 10" id="KW-0378">Hydrolase</keyword>
<dbReference type="PROSITE" id="PS00893">
    <property type="entry name" value="NUDIX_BOX"/>
    <property type="match status" value="1"/>
</dbReference>
<dbReference type="GO" id="GO:0005829">
    <property type="term" value="C:cytosol"/>
    <property type="evidence" value="ECO:0007669"/>
    <property type="project" value="TreeGrafter"/>
</dbReference>
<gene>
    <name evidence="12" type="ORF">CBW24_14410</name>
</gene>
<dbReference type="GO" id="GO:0006742">
    <property type="term" value="P:NADP+ catabolic process"/>
    <property type="evidence" value="ECO:0007669"/>
    <property type="project" value="TreeGrafter"/>
</dbReference>
<dbReference type="OrthoDB" id="9791656at2"/>
<evidence type="ECO:0000256" key="8">
    <source>
        <dbReference type="ARBA" id="ARBA00023027"/>
    </source>
</evidence>
<keyword evidence="7" id="KW-0460">Magnesium</keyword>
<evidence type="ECO:0000313" key="13">
    <source>
        <dbReference type="Proteomes" id="UP000219050"/>
    </source>
</evidence>
<dbReference type="PANTHER" id="PTHR42904:SF6">
    <property type="entry name" value="NAD-CAPPED RNA HYDROLASE NUDT12"/>
    <property type="match status" value="1"/>
</dbReference>
<dbReference type="Proteomes" id="UP000219050">
    <property type="component" value="Chromosome"/>
</dbReference>
<feature type="domain" description="Nudix hydrolase" evidence="11">
    <location>
        <begin position="191"/>
        <end position="320"/>
    </location>
</feature>
<dbReference type="InterPro" id="IPR020476">
    <property type="entry name" value="Nudix_hydrolase"/>
</dbReference>
<dbReference type="RefSeq" id="WP_097373978.1">
    <property type="nucleotide sequence ID" value="NZ_CP021404.1"/>
</dbReference>
<proteinExistence type="inferred from homology"/>
<evidence type="ECO:0000256" key="5">
    <source>
        <dbReference type="ARBA" id="ARBA00022723"/>
    </source>
</evidence>
<dbReference type="GO" id="GO:0046872">
    <property type="term" value="F:metal ion binding"/>
    <property type="evidence" value="ECO:0007669"/>
    <property type="project" value="UniProtKB-KW"/>
</dbReference>
<dbReference type="EMBL" id="CP021404">
    <property type="protein sequence ID" value="ATI43079.1"/>
    <property type="molecule type" value="Genomic_DNA"/>
</dbReference>
<dbReference type="KEGG" id="cmag:CBW24_14410"/>
<dbReference type="Pfam" id="PF00293">
    <property type="entry name" value="NUDIX"/>
    <property type="match status" value="1"/>
</dbReference>
<dbReference type="PROSITE" id="PS51462">
    <property type="entry name" value="NUDIX"/>
    <property type="match status" value="1"/>
</dbReference>
<dbReference type="Gene3D" id="3.90.79.20">
    <property type="match status" value="1"/>
</dbReference>
<evidence type="ECO:0000259" key="11">
    <source>
        <dbReference type="PROSITE" id="PS51462"/>
    </source>
</evidence>
<comment type="similarity">
    <text evidence="3">Belongs to the Nudix hydrolase family. NudC subfamily.</text>
</comment>
<comment type="cofactor">
    <cofactor evidence="2">
        <name>Zn(2+)</name>
        <dbReference type="ChEBI" id="CHEBI:29105"/>
    </cofactor>
</comment>
<dbReference type="PANTHER" id="PTHR42904">
    <property type="entry name" value="NUDIX HYDROLASE, NUDC SUBFAMILY"/>
    <property type="match status" value="1"/>
</dbReference>
<dbReference type="Gene3D" id="3.90.79.10">
    <property type="entry name" value="Nucleoside Triphosphate Pyrophosphohydrolase"/>
    <property type="match status" value="1"/>
</dbReference>
<protein>
    <recommendedName>
        <fullName evidence="4">NAD(+) diphosphatase</fullName>
        <ecNumber evidence="4">3.6.1.22</ecNumber>
    </recommendedName>
</protein>
<dbReference type="InterPro" id="IPR015797">
    <property type="entry name" value="NUDIX_hydrolase-like_dom_sf"/>
</dbReference>
<dbReference type="CDD" id="cd03429">
    <property type="entry name" value="NUDIX_NADH_pyrophosphatase_Nudt13"/>
    <property type="match status" value="1"/>
</dbReference>
<dbReference type="EC" id="3.6.1.22" evidence="4"/>
<evidence type="ECO:0000256" key="4">
    <source>
        <dbReference type="ARBA" id="ARBA00012381"/>
    </source>
</evidence>
<evidence type="ECO:0000256" key="9">
    <source>
        <dbReference type="ARBA" id="ARBA00023679"/>
    </source>
</evidence>
<keyword evidence="5" id="KW-0479">Metal-binding</keyword>
<dbReference type="InterPro" id="IPR020084">
    <property type="entry name" value="NUDIX_hydrolase_CS"/>
</dbReference>
<keyword evidence="13" id="KW-1185">Reference proteome</keyword>
<evidence type="ECO:0000256" key="3">
    <source>
        <dbReference type="ARBA" id="ARBA00009595"/>
    </source>
</evidence>
<dbReference type="InterPro" id="IPR000086">
    <property type="entry name" value="NUDIX_hydrolase_dom"/>
</dbReference>
<dbReference type="Pfam" id="PF09297">
    <property type="entry name" value="Zn_ribbon_NUD"/>
    <property type="match status" value="1"/>
</dbReference>
<evidence type="ECO:0000256" key="6">
    <source>
        <dbReference type="ARBA" id="ARBA00022801"/>
    </source>
</evidence>
<evidence type="ECO:0000256" key="1">
    <source>
        <dbReference type="ARBA" id="ARBA00001946"/>
    </source>
</evidence>
<dbReference type="AlphaFoldDB" id="A0A291M298"/>
<dbReference type="GO" id="GO:0019677">
    <property type="term" value="P:NAD+ catabolic process"/>
    <property type="evidence" value="ECO:0007669"/>
    <property type="project" value="TreeGrafter"/>
</dbReference>
<sequence>MRIAETVIFGGGGIGQGALDRGAELRNDPERITELRHGPDARILTLWRGKPLLNADAPLSLAGLGPDHPALASGPDSLLPEVFLGRVDGQPWFVRDISGWEPEAVDTAALDAFADHSEQAHPDLPASQRFVELRRAMTALSPTEAEMCATGRAILNWHSTHRFCAACGAPSDAVSAGWVRRCATCGAQHFPRTDPVVIMLITQGNSVLLGRSPHWPEGMYSLLAGFVEPGETMEAAVRREVYEETGVEVGQVTYLASQPWPFPNSLMLGCHGEALTRDLTLDPAEIEDALWLTREEAMEVIAGGHAVVRPPRNGAIAGFLLRNWLADRLD</sequence>
<reference evidence="12 13" key="1">
    <citation type="submission" date="2017-05" db="EMBL/GenBank/DDBJ databases">
        <title>Comparative genomic and metabolic analysis of manganese-oxidizing mechanisms in Celeribater manganoxidans DY25T: its adaption to the environment of polymetallic nodule.</title>
        <authorList>
            <person name="Wang X."/>
        </authorList>
    </citation>
    <scope>NUCLEOTIDE SEQUENCE [LARGE SCALE GENOMIC DNA]</scope>
    <source>
        <strain evidence="12 13">DY25</strain>
    </source>
</reference>
<dbReference type="Pfam" id="PF09296">
    <property type="entry name" value="NUDIX-like"/>
    <property type="match status" value="1"/>
</dbReference>
<comment type="cofactor">
    <cofactor evidence="1">
        <name>Mg(2+)</name>
        <dbReference type="ChEBI" id="CHEBI:18420"/>
    </cofactor>
</comment>
<dbReference type="InterPro" id="IPR050241">
    <property type="entry name" value="NAD-cap_RNA_hydrolase_NudC"/>
</dbReference>
<evidence type="ECO:0000313" key="12">
    <source>
        <dbReference type="EMBL" id="ATI43079.1"/>
    </source>
</evidence>
<dbReference type="InterPro" id="IPR049734">
    <property type="entry name" value="NudC-like_C"/>
</dbReference>
<evidence type="ECO:0000256" key="7">
    <source>
        <dbReference type="ARBA" id="ARBA00022842"/>
    </source>
</evidence>
<dbReference type="GO" id="GO:0035529">
    <property type="term" value="F:NADH pyrophosphatase activity"/>
    <property type="evidence" value="ECO:0007669"/>
    <property type="project" value="TreeGrafter"/>
</dbReference>
<comment type="catalytic activity">
    <reaction evidence="9">
        <text>a 5'-end NAD(+)-phospho-ribonucleoside in mRNA + H2O = a 5'-end phospho-adenosine-phospho-ribonucleoside in mRNA + beta-nicotinamide D-ribonucleotide + 2 H(+)</text>
        <dbReference type="Rhea" id="RHEA:60876"/>
        <dbReference type="Rhea" id="RHEA-COMP:15698"/>
        <dbReference type="Rhea" id="RHEA-COMP:15719"/>
        <dbReference type="ChEBI" id="CHEBI:14649"/>
        <dbReference type="ChEBI" id="CHEBI:15377"/>
        <dbReference type="ChEBI" id="CHEBI:15378"/>
        <dbReference type="ChEBI" id="CHEBI:144029"/>
        <dbReference type="ChEBI" id="CHEBI:144051"/>
    </reaction>
    <physiologicalReaction direction="left-to-right" evidence="9">
        <dbReference type="Rhea" id="RHEA:60877"/>
    </physiologicalReaction>
</comment>
<keyword evidence="8" id="KW-0520">NAD</keyword>
<dbReference type="SUPFAM" id="SSF55811">
    <property type="entry name" value="Nudix"/>
    <property type="match status" value="1"/>
</dbReference>
<dbReference type="NCBIfam" id="NF001299">
    <property type="entry name" value="PRK00241.1"/>
    <property type="match status" value="1"/>
</dbReference>
<dbReference type="InterPro" id="IPR015376">
    <property type="entry name" value="Znr_NADH_PPase"/>
</dbReference>
<accession>A0A291M298</accession>
<dbReference type="InterPro" id="IPR015375">
    <property type="entry name" value="NADH_PPase-like_N"/>
</dbReference>
<evidence type="ECO:0000256" key="10">
    <source>
        <dbReference type="RuleBase" id="RU003476"/>
    </source>
</evidence>
<dbReference type="PRINTS" id="PR00502">
    <property type="entry name" value="NUDIXFAMILY"/>
</dbReference>
<organism evidence="12 13">
    <name type="scientific">Pacificitalea manganoxidans</name>
    <dbReference type="NCBI Taxonomy" id="1411902"/>
    <lineage>
        <taxon>Bacteria</taxon>
        <taxon>Pseudomonadati</taxon>
        <taxon>Pseudomonadota</taxon>
        <taxon>Alphaproteobacteria</taxon>
        <taxon>Rhodobacterales</taxon>
        <taxon>Paracoccaceae</taxon>
        <taxon>Pacificitalea</taxon>
    </lineage>
</organism>
<name>A0A291M298_9RHOB</name>
<evidence type="ECO:0000256" key="2">
    <source>
        <dbReference type="ARBA" id="ARBA00001947"/>
    </source>
</evidence>